<gene>
    <name evidence="1" type="ORF">ABIC75_000379</name>
</gene>
<reference evidence="1 2" key="1">
    <citation type="submission" date="2024-06" db="EMBL/GenBank/DDBJ databases">
        <title>Sorghum-associated microbial communities from plants grown in Nebraska, USA.</title>
        <authorList>
            <person name="Schachtman D."/>
        </authorList>
    </citation>
    <scope>NUCLEOTIDE SEQUENCE [LARGE SCALE GENOMIC DNA]</scope>
    <source>
        <strain evidence="1 2">1073</strain>
    </source>
</reference>
<keyword evidence="2" id="KW-1185">Reference proteome</keyword>
<protein>
    <submittedName>
        <fullName evidence="1">Regulator of sirC expression with transglutaminase-like and TPR domain</fullName>
    </submittedName>
</protein>
<evidence type="ECO:0000313" key="1">
    <source>
        <dbReference type="EMBL" id="MET3650677.1"/>
    </source>
</evidence>
<proteinExistence type="predicted"/>
<dbReference type="EMBL" id="JBEPMU010000001">
    <property type="protein sequence ID" value="MET3650677.1"/>
    <property type="molecule type" value="Genomic_DNA"/>
</dbReference>
<name>A0ABV2JPA9_9GAMM</name>
<sequence>MTFTREQLSDMFQKLDEELKRLVAEGQPEEALWETFERIVQVPASAIDHRDRTWWWEQLYSTMEQHGLTELSRGRATREFP</sequence>
<comment type="caution">
    <text evidence="1">The sequence shown here is derived from an EMBL/GenBank/DDBJ whole genome shotgun (WGS) entry which is preliminary data.</text>
</comment>
<dbReference type="Proteomes" id="UP001549184">
    <property type="component" value="Unassembled WGS sequence"/>
</dbReference>
<organism evidence="1 2">
    <name type="scientific">Dyella japonica</name>
    <dbReference type="NCBI Taxonomy" id="231455"/>
    <lineage>
        <taxon>Bacteria</taxon>
        <taxon>Pseudomonadati</taxon>
        <taxon>Pseudomonadota</taxon>
        <taxon>Gammaproteobacteria</taxon>
        <taxon>Lysobacterales</taxon>
        <taxon>Rhodanobacteraceae</taxon>
        <taxon>Dyella</taxon>
    </lineage>
</organism>
<evidence type="ECO:0000313" key="2">
    <source>
        <dbReference type="Proteomes" id="UP001549184"/>
    </source>
</evidence>
<accession>A0ABV2JPA9</accession>